<dbReference type="InterPro" id="IPR016024">
    <property type="entry name" value="ARM-type_fold"/>
</dbReference>
<evidence type="ECO:0000313" key="3">
    <source>
        <dbReference type="Proteomes" id="UP000249169"/>
    </source>
</evidence>
<dbReference type="OrthoDB" id="5508795at2"/>
<dbReference type="Proteomes" id="UP000249169">
    <property type="component" value="Unassembled WGS sequence"/>
</dbReference>
<dbReference type="EMBL" id="QHKO01000010">
    <property type="protein sequence ID" value="RAL20421.1"/>
    <property type="molecule type" value="Genomic_DNA"/>
</dbReference>
<dbReference type="InterPro" id="IPR011989">
    <property type="entry name" value="ARM-like"/>
</dbReference>
<accession>A0A328C3M3</accession>
<feature type="compositionally biased region" description="Low complexity" evidence="1">
    <location>
        <begin position="511"/>
        <end position="540"/>
    </location>
</feature>
<proteinExistence type="predicted"/>
<dbReference type="Gene3D" id="1.25.10.10">
    <property type="entry name" value="Leucine-rich Repeat Variant"/>
    <property type="match status" value="1"/>
</dbReference>
<dbReference type="Pfam" id="PF13646">
    <property type="entry name" value="HEAT_2"/>
    <property type="match status" value="1"/>
</dbReference>
<dbReference type="SUPFAM" id="SSF48371">
    <property type="entry name" value="ARM repeat"/>
    <property type="match status" value="1"/>
</dbReference>
<gene>
    <name evidence="2" type="ORF">DL240_16585</name>
</gene>
<keyword evidence="3" id="KW-1185">Reference proteome</keyword>
<feature type="region of interest" description="Disordered" evidence="1">
    <location>
        <begin position="510"/>
        <end position="548"/>
    </location>
</feature>
<dbReference type="RefSeq" id="WP_111731017.1">
    <property type="nucleotide sequence ID" value="NZ_QHKO01000010.1"/>
</dbReference>
<sequence>MTALRTRHPIIFALLLLGLVILNACQDERLREGERQTVDAIFKSGLEMGDDPFVRAETLRALELLDDPRAIPLAEPLLDDPSPMVRVGALRLLILHDHPRARQEAMAAYNRADDAEKRLIVSTSLDLGSETLRRTMISRALRADDPRQRSLAFEAGPLATVEALQQAGDETTLRRSALPELGGFVEDPDPDIAARALSRLTEAGQSDRALAFVERFADPNQPLQARLDAGRILVRSRAELARQAFADLLKRAGVYDAETLGLPQRKIAPELVRVAALGLTALGDETYVAHTQEYLQGAEIEPTIEVLSALASNPSDDAAVTLRIAMRDARHPVRRAAVSLYASREDARADALISALRSEDFETRRLIARQLIDRFDQAWRETISTRLNNPDQATETLRILQMVLRTDDDLQTIITPLVPQLEALASSTDAQSAALASYLLLRVESDGAVLEAIRTSSDPQTRQAYLEYLATTETPRQHLDEFRAHLFDDLFVLRLFAAVGIWRAFPDQVRAPASSPAEASPTPPSAASAPTAPDQPAQDEPAPDQPDE</sequence>
<organism evidence="2 3">
    <name type="scientific">Lujinxingia litoralis</name>
    <dbReference type="NCBI Taxonomy" id="2211119"/>
    <lineage>
        <taxon>Bacteria</taxon>
        <taxon>Deltaproteobacteria</taxon>
        <taxon>Bradymonadales</taxon>
        <taxon>Lujinxingiaceae</taxon>
        <taxon>Lujinxingia</taxon>
    </lineage>
</organism>
<protein>
    <recommendedName>
        <fullName evidence="4">HEAT repeat domain-containing protein</fullName>
    </recommendedName>
</protein>
<dbReference type="AlphaFoldDB" id="A0A328C3M3"/>
<dbReference type="InterPro" id="IPR004155">
    <property type="entry name" value="PBS_lyase_HEAT"/>
</dbReference>
<evidence type="ECO:0000256" key="1">
    <source>
        <dbReference type="SAM" id="MobiDB-lite"/>
    </source>
</evidence>
<name>A0A328C3M3_9DELT</name>
<evidence type="ECO:0000313" key="2">
    <source>
        <dbReference type="EMBL" id="RAL20421.1"/>
    </source>
</evidence>
<comment type="caution">
    <text evidence="2">The sequence shown here is derived from an EMBL/GenBank/DDBJ whole genome shotgun (WGS) entry which is preliminary data.</text>
</comment>
<evidence type="ECO:0008006" key="4">
    <source>
        <dbReference type="Google" id="ProtNLM"/>
    </source>
</evidence>
<reference evidence="2 3" key="1">
    <citation type="submission" date="2018-05" db="EMBL/GenBank/DDBJ databases">
        <title>Lujinxingia marina gen. nov. sp. nov., a new facultative anaerobic member of the class Deltaproteobacteria, and proposal of Lujinxingaceae fam. nov.</title>
        <authorList>
            <person name="Li C.-M."/>
        </authorList>
    </citation>
    <scope>NUCLEOTIDE SEQUENCE [LARGE SCALE GENOMIC DNA]</scope>
    <source>
        <strain evidence="2 3">B210</strain>
    </source>
</reference>
<dbReference type="SMART" id="SM00567">
    <property type="entry name" value="EZ_HEAT"/>
    <property type="match status" value="2"/>
</dbReference>